<dbReference type="Pfam" id="PF21597">
    <property type="entry name" value="TetR_C_43"/>
    <property type="match status" value="1"/>
</dbReference>
<dbReference type="SUPFAM" id="SSF46689">
    <property type="entry name" value="Homeodomain-like"/>
    <property type="match status" value="1"/>
</dbReference>
<evidence type="ECO:0000256" key="1">
    <source>
        <dbReference type="ARBA" id="ARBA00023015"/>
    </source>
</evidence>
<dbReference type="Pfam" id="PF00440">
    <property type="entry name" value="TetR_N"/>
    <property type="match status" value="1"/>
</dbReference>
<evidence type="ECO:0000256" key="2">
    <source>
        <dbReference type="ARBA" id="ARBA00023125"/>
    </source>
</evidence>
<keyword evidence="7" id="KW-1185">Reference proteome</keyword>
<organism evidence="6 7">
    <name type="scientific">Nocardioides daeguensis</name>
    <dbReference type="NCBI Taxonomy" id="908359"/>
    <lineage>
        <taxon>Bacteria</taxon>
        <taxon>Bacillati</taxon>
        <taxon>Actinomycetota</taxon>
        <taxon>Actinomycetes</taxon>
        <taxon>Propionibacteriales</taxon>
        <taxon>Nocardioidaceae</taxon>
        <taxon>Nocardioides</taxon>
    </lineage>
</organism>
<dbReference type="InterPro" id="IPR001647">
    <property type="entry name" value="HTH_TetR"/>
</dbReference>
<dbReference type="PROSITE" id="PS01081">
    <property type="entry name" value="HTH_TETR_1"/>
    <property type="match status" value="1"/>
</dbReference>
<dbReference type="Gene3D" id="1.10.357.10">
    <property type="entry name" value="Tetracycline Repressor, domain 2"/>
    <property type="match status" value="1"/>
</dbReference>
<sequence length="253" mass="26670">MPADVVVRAVACGAAVVAAEVGAVVGAEEDKGGVLFWPGGADVHLSEDDSGYPPRYGGSLRLAREKVIPVRADAVRNRERIADIARQLFREKGYDAVSMDEVARTAGVGIGTLYRHFPTKEALYDAAIQAWVETVNAAAENALAGEGSPRERMLAWFDAYVEFLTRHKGAAWRITSALGDEGSPFAAKCRTYLNANQRVIDALSAEGALRGDVDALQLCRLVGGVAAVVDNSELDAAAARSMLAVVADGVLAG</sequence>
<dbReference type="Proteomes" id="UP001500301">
    <property type="component" value="Unassembled WGS sequence"/>
</dbReference>
<proteinExistence type="predicted"/>
<dbReference type="InterPro" id="IPR023772">
    <property type="entry name" value="DNA-bd_HTH_TetR-type_CS"/>
</dbReference>
<keyword evidence="1" id="KW-0805">Transcription regulation</keyword>
<gene>
    <name evidence="6" type="ORF">GCM10022263_13900</name>
</gene>
<dbReference type="SUPFAM" id="SSF48498">
    <property type="entry name" value="Tetracyclin repressor-like, C-terminal domain"/>
    <property type="match status" value="1"/>
</dbReference>
<dbReference type="PRINTS" id="PR00455">
    <property type="entry name" value="HTHTETR"/>
</dbReference>
<dbReference type="PANTHER" id="PTHR30055:SF234">
    <property type="entry name" value="HTH-TYPE TRANSCRIPTIONAL REGULATOR BETI"/>
    <property type="match status" value="1"/>
</dbReference>
<keyword evidence="2 4" id="KW-0238">DNA-binding</keyword>
<dbReference type="InterPro" id="IPR009057">
    <property type="entry name" value="Homeodomain-like_sf"/>
</dbReference>
<reference evidence="7" key="1">
    <citation type="journal article" date="2019" name="Int. J. Syst. Evol. Microbiol.">
        <title>The Global Catalogue of Microorganisms (GCM) 10K type strain sequencing project: providing services to taxonomists for standard genome sequencing and annotation.</title>
        <authorList>
            <consortium name="The Broad Institute Genomics Platform"/>
            <consortium name="The Broad Institute Genome Sequencing Center for Infectious Disease"/>
            <person name="Wu L."/>
            <person name="Ma J."/>
        </authorList>
    </citation>
    <scope>NUCLEOTIDE SEQUENCE [LARGE SCALE GENOMIC DNA]</scope>
    <source>
        <strain evidence="7">JCM 17460</strain>
    </source>
</reference>
<protein>
    <recommendedName>
        <fullName evidence="5">HTH tetR-type domain-containing protein</fullName>
    </recommendedName>
</protein>
<accession>A0ABP6V182</accession>
<evidence type="ECO:0000259" key="5">
    <source>
        <dbReference type="PROSITE" id="PS50977"/>
    </source>
</evidence>
<evidence type="ECO:0000313" key="7">
    <source>
        <dbReference type="Proteomes" id="UP001500301"/>
    </source>
</evidence>
<feature type="domain" description="HTH tetR-type" evidence="5">
    <location>
        <begin position="75"/>
        <end position="135"/>
    </location>
</feature>
<dbReference type="PANTHER" id="PTHR30055">
    <property type="entry name" value="HTH-TYPE TRANSCRIPTIONAL REGULATOR RUTR"/>
    <property type="match status" value="1"/>
</dbReference>
<dbReference type="EMBL" id="BAABBB010000007">
    <property type="protein sequence ID" value="GAA3526370.1"/>
    <property type="molecule type" value="Genomic_DNA"/>
</dbReference>
<evidence type="ECO:0000313" key="6">
    <source>
        <dbReference type="EMBL" id="GAA3526370.1"/>
    </source>
</evidence>
<comment type="caution">
    <text evidence="6">The sequence shown here is derived from an EMBL/GenBank/DDBJ whole genome shotgun (WGS) entry which is preliminary data.</text>
</comment>
<keyword evidence="3" id="KW-0804">Transcription</keyword>
<evidence type="ECO:0000256" key="4">
    <source>
        <dbReference type="PROSITE-ProRule" id="PRU00335"/>
    </source>
</evidence>
<name>A0ABP6V182_9ACTN</name>
<dbReference type="InterPro" id="IPR050109">
    <property type="entry name" value="HTH-type_TetR-like_transc_reg"/>
</dbReference>
<dbReference type="PROSITE" id="PS50977">
    <property type="entry name" value="HTH_TETR_2"/>
    <property type="match status" value="1"/>
</dbReference>
<evidence type="ECO:0000256" key="3">
    <source>
        <dbReference type="ARBA" id="ARBA00023163"/>
    </source>
</evidence>
<dbReference type="InterPro" id="IPR049445">
    <property type="entry name" value="TetR_SbtR-like_C"/>
</dbReference>
<feature type="DNA-binding region" description="H-T-H motif" evidence="4">
    <location>
        <begin position="98"/>
        <end position="117"/>
    </location>
</feature>
<dbReference type="InterPro" id="IPR036271">
    <property type="entry name" value="Tet_transcr_reg_TetR-rel_C_sf"/>
</dbReference>